<dbReference type="Proteomes" id="UP000199035">
    <property type="component" value="Unassembled WGS sequence"/>
</dbReference>
<dbReference type="NCBIfam" id="TIGR04214">
    <property type="entry name" value="CSLREA_Nterm"/>
    <property type="match status" value="1"/>
</dbReference>
<evidence type="ECO:0000313" key="3">
    <source>
        <dbReference type="EMBL" id="SDY15687.1"/>
    </source>
</evidence>
<keyword evidence="1" id="KW-0472">Membrane</keyword>
<dbReference type="SUPFAM" id="SSF51126">
    <property type="entry name" value="Pectin lyase-like"/>
    <property type="match status" value="1"/>
</dbReference>
<name>A0A1H3HJM6_9GAMM</name>
<keyword evidence="1" id="KW-1133">Transmembrane helix</keyword>
<evidence type="ECO:0000256" key="1">
    <source>
        <dbReference type="SAM" id="Phobius"/>
    </source>
</evidence>
<sequence>MKNYKKGFLCSMILSAMSLMAAEDSTIYVNTFVDENGGNLNNCSLREAIQTAKDNKSHGGCNAGNTSNGQKDIIQLEAGEYILKSELKPESDIFIYGKSPADHSTKNALTHSYPALKALKTSINANNTSRIFNTSDTNTNLNLTNLILKNGYSEKFGGALFVGASLNMVNSAILNSESTQEGGAIYFVAHNEGKEINLSQVLIQGNKAKQGSVLAMDCEANLKGTKAVINISNSSIVKNRSASSLSMIELCGNPNLNLIASTIAKNQVDSAKGSIIRAVGDNHFLSSNYGFTAISNTIVENDAYSTFYYDDNGAINLRFNLLAFNKGKSCRYALNNGDLTDTKRTINASQNAFSSEGVCDLPTASNAGTNDSNTNLNLGATNIFTVLSPYQEASEYNLFLPLYYPKNNQNELDLVNVNKGECSKTDQRGIQRVTDGTLMLNPTMKNICDIGSVELMRLTAADITDLFNDSYVQRIDKYKGLIDTIKVDIKDPNRKDYLIQDTEDLKIFEDLLKYTTEYQQYRAIYVDPFAFALPNDEEVLNSNGAMQPKALNVDNYNIITQERGELVEKNGVVEFVGDPDPNFKCVWNSDLKRIMLYRIDGKLADLTGASYCSYTIRSKQVAGLESTGVLKAQFKNIAPIAKSDEYSITPSSNSVLSINPLENDSDDGDGPTTKLNAPYKGAFYKNAAGVELPIRLETIPAGLIVTADHTGPCPGNDIRFTCYGGQLHMQAKNNFSPFDYELNYNIYDAEGLISNQATIYLKNTAKNTSSTASGGGGGSIGIYSILGLMGLGLHRVRRKKQ</sequence>
<dbReference type="InterPro" id="IPR011050">
    <property type="entry name" value="Pectin_lyase_fold/virulence"/>
</dbReference>
<dbReference type="EMBL" id="FNPK01000004">
    <property type="protein sequence ID" value="SDY15687.1"/>
    <property type="molecule type" value="Genomic_DNA"/>
</dbReference>
<reference evidence="4" key="1">
    <citation type="submission" date="2016-10" db="EMBL/GenBank/DDBJ databases">
        <authorList>
            <person name="Varghese N."/>
            <person name="Submissions S."/>
        </authorList>
    </citation>
    <scope>NUCLEOTIDE SEQUENCE [LARGE SCALE GENOMIC DNA]</scope>
    <source>
        <strain evidence="4">ANC 5109</strain>
    </source>
</reference>
<organism evidence="3 4">
    <name type="scientific">Acinetobacter kyonggiensis</name>
    <dbReference type="NCBI Taxonomy" id="595670"/>
    <lineage>
        <taxon>Bacteria</taxon>
        <taxon>Pseudomonadati</taxon>
        <taxon>Pseudomonadota</taxon>
        <taxon>Gammaproteobacteria</taxon>
        <taxon>Moraxellales</taxon>
        <taxon>Moraxellaceae</taxon>
        <taxon>Acinetobacter</taxon>
    </lineage>
</organism>
<feature type="transmembrane region" description="Helical" evidence="1">
    <location>
        <begin position="772"/>
        <end position="793"/>
    </location>
</feature>
<accession>A0A1H3HJM6</accession>
<evidence type="ECO:0000313" key="4">
    <source>
        <dbReference type="Proteomes" id="UP000199035"/>
    </source>
</evidence>
<keyword evidence="1" id="KW-0812">Transmembrane</keyword>
<keyword evidence="2" id="KW-0732">Signal</keyword>
<dbReference type="STRING" id="595670.SAMN05421643_104147"/>
<proteinExistence type="predicted"/>
<feature type="signal peptide" evidence="2">
    <location>
        <begin position="1"/>
        <end position="21"/>
    </location>
</feature>
<dbReference type="AlphaFoldDB" id="A0A1H3HJM6"/>
<dbReference type="RefSeq" id="WP_092688314.1">
    <property type="nucleotide sequence ID" value="NZ_FNPK01000004.1"/>
</dbReference>
<evidence type="ECO:0000256" key="2">
    <source>
        <dbReference type="SAM" id="SignalP"/>
    </source>
</evidence>
<feature type="chain" id="PRO_5011713738" evidence="2">
    <location>
        <begin position="22"/>
        <end position="801"/>
    </location>
</feature>
<keyword evidence="4" id="KW-1185">Reference proteome</keyword>
<gene>
    <name evidence="3" type="ORF">SAMN05421643_104147</name>
</gene>
<dbReference type="InterPro" id="IPR026457">
    <property type="entry name" value="CSLREA_Nterm"/>
</dbReference>
<protein>
    <submittedName>
        <fullName evidence="3">CSLREA domain-containing protein</fullName>
    </submittedName>
</protein>